<evidence type="ECO:0000313" key="3">
    <source>
        <dbReference type="Proteomes" id="UP001602287"/>
    </source>
</evidence>
<name>A0ABW6W1N4_9ACTN</name>
<dbReference type="EMBL" id="JBIAZM010000016">
    <property type="protein sequence ID" value="MFF5203806.1"/>
    <property type="molecule type" value="Genomic_DNA"/>
</dbReference>
<organism evidence="2 3">
    <name type="scientific">Micromonospora parva</name>
    <dbReference type="NCBI Taxonomy" id="1464048"/>
    <lineage>
        <taxon>Bacteria</taxon>
        <taxon>Bacillati</taxon>
        <taxon>Actinomycetota</taxon>
        <taxon>Actinomycetes</taxon>
        <taxon>Micromonosporales</taxon>
        <taxon>Micromonosporaceae</taxon>
        <taxon>Micromonospora</taxon>
    </lineage>
</organism>
<sequence length="296" mass="32442">MTVIADGILVVNSLQYAPQWAAAEIFALARAGHLTLESTAEGVAITRTDKATTGMELEERLLLNAVSPQAVLHTEHQVPVAQTVTALTCQLLRHRGLARKLSPRRFMRRVSICSYAFSTALGIAPIAIFHSVNSVCLGLALFATGVMSWNTNAGVNKARARAVRFTRQGKRQHKRLKKLSRRLIARSEPSQEDLLAHELLWTIHVPLVHAPTEAPQWFTGKWPTDAAERTALLRTMFESIATGLNQPADKKGRFALDENTMKEAELYLTIDGIKETGQILVGVDTGTDVEFSPGGS</sequence>
<feature type="transmembrane region" description="Helical" evidence="1">
    <location>
        <begin position="110"/>
        <end position="129"/>
    </location>
</feature>
<evidence type="ECO:0000313" key="2">
    <source>
        <dbReference type="EMBL" id="MFF5203806.1"/>
    </source>
</evidence>
<keyword evidence="3" id="KW-1185">Reference proteome</keyword>
<keyword evidence="1" id="KW-0472">Membrane</keyword>
<keyword evidence="1" id="KW-1133">Transmembrane helix</keyword>
<protein>
    <submittedName>
        <fullName evidence="2">Uncharacterized protein</fullName>
    </submittedName>
</protein>
<accession>A0ABW6W1N4</accession>
<reference evidence="2 3" key="1">
    <citation type="submission" date="2024-10" db="EMBL/GenBank/DDBJ databases">
        <title>The Natural Products Discovery Center: Release of the First 8490 Sequenced Strains for Exploring Actinobacteria Biosynthetic Diversity.</title>
        <authorList>
            <person name="Kalkreuter E."/>
            <person name="Kautsar S.A."/>
            <person name="Yang D."/>
            <person name="Bader C.D."/>
            <person name="Teijaro C.N."/>
            <person name="Fluegel L."/>
            <person name="Davis C.M."/>
            <person name="Simpson J.R."/>
            <person name="Lauterbach L."/>
            <person name="Steele A.D."/>
            <person name="Gui C."/>
            <person name="Meng S."/>
            <person name="Li G."/>
            <person name="Viehrig K."/>
            <person name="Ye F."/>
            <person name="Su P."/>
            <person name="Kiefer A.F."/>
            <person name="Nichols A."/>
            <person name="Cepeda A.J."/>
            <person name="Yan W."/>
            <person name="Fan B."/>
            <person name="Jiang Y."/>
            <person name="Adhikari A."/>
            <person name="Zheng C.-J."/>
            <person name="Schuster L."/>
            <person name="Cowan T.M."/>
            <person name="Smanski M.J."/>
            <person name="Chevrette M.G."/>
            <person name="De Carvalho L.P.S."/>
            <person name="Shen B."/>
        </authorList>
    </citation>
    <scope>NUCLEOTIDE SEQUENCE [LARGE SCALE GENOMIC DNA]</scope>
    <source>
        <strain evidence="2 3">NPDC000140</strain>
    </source>
</reference>
<comment type="caution">
    <text evidence="2">The sequence shown here is derived from an EMBL/GenBank/DDBJ whole genome shotgun (WGS) entry which is preliminary data.</text>
</comment>
<dbReference type="RefSeq" id="WP_387222754.1">
    <property type="nucleotide sequence ID" value="NZ_JBIAZM010000016.1"/>
</dbReference>
<gene>
    <name evidence="2" type="ORF">ACFY3B_29820</name>
</gene>
<evidence type="ECO:0000256" key="1">
    <source>
        <dbReference type="SAM" id="Phobius"/>
    </source>
</evidence>
<dbReference type="Proteomes" id="UP001602287">
    <property type="component" value="Unassembled WGS sequence"/>
</dbReference>
<keyword evidence="1" id="KW-0812">Transmembrane</keyword>
<proteinExistence type="predicted"/>